<dbReference type="Pfam" id="PF19570">
    <property type="entry name" value="DUF6088"/>
    <property type="match status" value="1"/>
</dbReference>
<sequence length="200" mass="22347">MSTAQTITTEVKRLPLGEPFATTSFLKLGSRSAVDNSLSRLVKQGVVERITQGIYIRPKKNRFVGTVKPEINKVIKVIAESNGETIQVHGAEAARRFKLSTQVPTQPIYYTSGSTRTLKIGKLTIKLVHVARRKLQLSEKKSGLALSALWYIGKENMSRYTVEQVCNKLNATEQEELFSAEMPAWISNALQTYQKEYAIG</sequence>
<reference evidence="1 2" key="1">
    <citation type="submission" date="2016-11" db="EMBL/GenBank/DDBJ databases">
        <title>Trade-off between light-utilization and light-protection in marine flavobacteria.</title>
        <authorList>
            <person name="Kumagai Y."/>
        </authorList>
    </citation>
    <scope>NUCLEOTIDE SEQUENCE [LARGE SCALE GENOMIC DNA]</scope>
    <source>
        <strain evidence="1 2">NBRC 107125</strain>
    </source>
</reference>
<dbReference type="AlphaFoldDB" id="A0A1X9N7K4"/>
<proteinExistence type="predicted"/>
<organism evidence="1 2">
    <name type="scientific">Oceanicoccus sagamiensis</name>
    <dbReference type="NCBI Taxonomy" id="716816"/>
    <lineage>
        <taxon>Bacteria</taxon>
        <taxon>Pseudomonadati</taxon>
        <taxon>Pseudomonadota</taxon>
        <taxon>Gammaproteobacteria</taxon>
        <taxon>Cellvibrionales</taxon>
        <taxon>Spongiibacteraceae</taxon>
        <taxon>Oceanicoccus</taxon>
    </lineage>
</organism>
<evidence type="ECO:0000313" key="2">
    <source>
        <dbReference type="Proteomes" id="UP000193450"/>
    </source>
</evidence>
<evidence type="ECO:0000313" key="1">
    <source>
        <dbReference type="EMBL" id="ARN73104.1"/>
    </source>
</evidence>
<dbReference type="Proteomes" id="UP000193450">
    <property type="component" value="Chromosome"/>
</dbReference>
<protein>
    <recommendedName>
        <fullName evidence="3">Type IV toxin-antitoxin system AbiEi family antitoxin domain-containing protein</fullName>
    </recommendedName>
</protein>
<dbReference type="InterPro" id="IPR045738">
    <property type="entry name" value="DUF6088"/>
</dbReference>
<gene>
    <name evidence="1" type="ORF">BST96_02670</name>
</gene>
<dbReference type="RefSeq" id="WP_085757200.1">
    <property type="nucleotide sequence ID" value="NZ_CP019343.1"/>
</dbReference>
<dbReference type="KEGG" id="osg:BST96_02670"/>
<accession>A0A1X9N7K4</accession>
<evidence type="ECO:0008006" key="3">
    <source>
        <dbReference type="Google" id="ProtNLM"/>
    </source>
</evidence>
<dbReference type="OrthoDB" id="3181392at2"/>
<keyword evidence="2" id="KW-1185">Reference proteome</keyword>
<name>A0A1X9N7K4_9GAMM</name>
<dbReference type="EMBL" id="CP019343">
    <property type="protein sequence ID" value="ARN73104.1"/>
    <property type="molecule type" value="Genomic_DNA"/>
</dbReference>